<dbReference type="Gene3D" id="3.40.50.80">
    <property type="entry name" value="Nucleotide-binding domain of ferredoxin-NADP reductase (FNR) module"/>
    <property type="match status" value="1"/>
</dbReference>
<keyword evidence="3" id="KW-1185">Reference proteome</keyword>
<evidence type="ECO:0000313" key="2">
    <source>
        <dbReference type="EMBL" id="UYG17982.1"/>
    </source>
</evidence>
<dbReference type="InterPro" id="IPR007037">
    <property type="entry name" value="SIP_rossman_dom"/>
</dbReference>
<dbReference type="PANTHER" id="PTHR30157:SF0">
    <property type="entry name" value="NADPH-DEPENDENT FERRIC-CHELATE REDUCTASE"/>
    <property type="match status" value="1"/>
</dbReference>
<dbReference type="PANTHER" id="PTHR30157">
    <property type="entry name" value="FERRIC REDUCTASE, NADPH-DEPENDENT"/>
    <property type="match status" value="1"/>
</dbReference>
<reference evidence="2" key="1">
    <citation type="submission" date="2022-10" db="EMBL/GenBank/DDBJ databases">
        <title>Whole-Genome Sequencing of Brachybacterium huguangmaarense BRM-3, Isolated from Betula schmidtii.</title>
        <authorList>
            <person name="Haam D."/>
        </authorList>
    </citation>
    <scope>NUCLEOTIDE SEQUENCE</scope>
    <source>
        <strain evidence="2">BRM-3</strain>
    </source>
</reference>
<evidence type="ECO:0000313" key="3">
    <source>
        <dbReference type="Proteomes" id="UP001164305"/>
    </source>
</evidence>
<evidence type="ECO:0000259" key="1">
    <source>
        <dbReference type="PROSITE" id="PS51384"/>
    </source>
</evidence>
<accession>A0ABY6G4E3</accession>
<dbReference type="SUPFAM" id="SSF63380">
    <property type="entry name" value="Riboflavin synthase domain-like"/>
    <property type="match status" value="1"/>
</dbReference>
<dbReference type="CDD" id="cd06193">
    <property type="entry name" value="siderophore_interacting"/>
    <property type="match status" value="1"/>
</dbReference>
<proteinExistence type="predicted"/>
<dbReference type="EMBL" id="CP107020">
    <property type="protein sequence ID" value="UYG17982.1"/>
    <property type="molecule type" value="Genomic_DNA"/>
</dbReference>
<feature type="domain" description="FAD-binding FR-type" evidence="1">
    <location>
        <begin position="1"/>
        <end position="146"/>
    </location>
</feature>
<dbReference type="Proteomes" id="UP001164305">
    <property type="component" value="Chromosome"/>
</dbReference>
<dbReference type="RefSeq" id="WP_263595188.1">
    <property type="nucleotide sequence ID" value="NZ_CP107020.1"/>
</dbReference>
<dbReference type="PROSITE" id="PS51384">
    <property type="entry name" value="FAD_FR"/>
    <property type="match status" value="1"/>
</dbReference>
<dbReference type="InterPro" id="IPR017938">
    <property type="entry name" value="Riboflavin_synthase-like_b-brl"/>
</dbReference>
<dbReference type="InterPro" id="IPR013113">
    <property type="entry name" value="SIP_FAD-bd"/>
</dbReference>
<dbReference type="InterPro" id="IPR039374">
    <property type="entry name" value="SIP_fam"/>
</dbReference>
<sequence>MRVVSARRLSSSFVRVSVRCSDPAFDATYAAMGYDQWFRLFFPAAGCDLALSEGDPEGWYTRLLGMDERTRPAVRNYTVREARREHGTWRIDIDFVVHTSPETGRVEGVAASWALAARPGDVVGFLDQGTIFTTAGTGADGDGAPVVIVSDESGLPGVEGIARSLPAATRAAVLLEVPHADDRRPLESRADLDVRWAVREGAAAGVALLEELDAIPLDPRGYVYIVGESAVTLKARRRALRRGMPKASVDFCGYWRPERRRAAS</sequence>
<gene>
    <name evidence="2" type="ORF">BRM3_06085</name>
</gene>
<organism evidence="2 3">
    <name type="scientific">Brachybacterium huguangmaarense</name>
    <dbReference type="NCBI Taxonomy" id="1652028"/>
    <lineage>
        <taxon>Bacteria</taxon>
        <taxon>Bacillati</taxon>
        <taxon>Actinomycetota</taxon>
        <taxon>Actinomycetes</taxon>
        <taxon>Micrococcales</taxon>
        <taxon>Dermabacteraceae</taxon>
        <taxon>Brachybacterium</taxon>
    </lineage>
</organism>
<dbReference type="Pfam" id="PF04954">
    <property type="entry name" value="SIP"/>
    <property type="match status" value="1"/>
</dbReference>
<dbReference type="InterPro" id="IPR017927">
    <property type="entry name" value="FAD-bd_FR_type"/>
</dbReference>
<name>A0ABY6G4E3_9MICO</name>
<dbReference type="Pfam" id="PF08021">
    <property type="entry name" value="FAD_binding_9"/>
    <property type="match status" value="1"/>
</dbReference>
<protein>
    <submittedName>
        <fullName evidence="2">Siderophore-interacting protein</fullName>
    </submittedName>
</protein>
<dbReference type="Gene3D" id="2.40.30.10">
    <property type="entry name" value="Translation factors"/>
    <property type="match status" value="1"/>
</dbReference>
<dbReference type="InterPro" id="IPR039261">
    <property type="entry name" value="FNR_nucleotide-bd"/>
</dbReference>